<evidence type="ECO:0000256" key="9">
    <source>
        <dbReference type="SAM" id="SignalP"/>
    </source>
</evidence>
<name>A0A316HD45_9SPHI</name>
<evidence type="ECO:0000256" key="1">
    <source>
        <dbReference type="ARBA" id="ARBA00009865"/>
    </source>
</evidence>
<reference evidence="10 11" key="1">
    <citation type="submission" date="2018-05" db="EMBL/GenBank/DDBJ databases">
        <title>Genomic Encyclopedia of Archaeal and Bacterial Type Strains, Phase II (KMG-II): from individual species to whole genera.</title>
        <authorList>
            <person name="Goeker M."/>
        </authorList>
    </citation>
    <scope>NUCLEOTIDE SEQUENCE [LARGE SCALE GENOMIC DNA]</scope>
    <source>
        <strain evidence="10 11">DSM 19975</strain>
    </source>
</reference>
<proteinExistence type="inferred from homology"/>
<dbReference type="CDD" id="cd18608">
    <property type="entry name" value="GH43_F5-8_typeC-like"/>
    <property type="match status" value="1"/>
</dbReference>
<keyword evidence="2" id="KW-0624">Polysaccharide degradation</keyword>
<dbReference type="AlphaFoldDB" id="A0A316HD45"/>
<accession>A0A316HD45</accession>
<dbReference type="EMBL" id="QGHA01000002">
    <property type="protein sequence ID" value="PWK79074.1"/>
    <property type="molecule type" value="Genomic_DNA"/>
</dbReference>
<evidence type="ECO:0000256" key="2">
    <source>
        <dbReference type="ARBA" id="ARBA00022651"/>
    </source>
</evidence>
<keyword evidence="9" id="KW-0732">Signal</keyword>
<dbReference type="SUPFAM" id="SSF75005">
    <property type="entry name" value="Arabinanase/levansucrase/invertase"/>
    <property type="match status" value="1"/>
</dbReference>
<keyword evidence="5 8" id="KW-0326">Glycosidase</keyword>
<dbReference type="InterPro" id="IPR023296">
    <property type="entry name" value="Glyco_hydro_beta-prop_sf"/>
</dbReference>
<keyword evidence="11" id="KW-1185">Reference proteome</keyword>
<dbReference type="PANTHER" id="PTHR43772:SF2">
    <property type="entry name" value="PUTATIVE (AFU_ORTHOLOGUE AFUA_2G04480)-RELATED"/>
    <property type="match status" value="1"/>
</dbReference>
<dbReference type="InterPro" id="IPR006710">
    <property type="entry name" value="Glyco_hydro_43"/>
</dbReference>
<feature type="chain" id="PRO_5016326943" evidence="9">
    <location>
        <begin position="21"/>
        <end position="319"/>
    </location>
</feature>
<keyword evidence="4" id="KW-0119">Carbohydrate metabolism</keyword>
<evidence type="ECO:0000256" key="4">
    <source>
        <dbReference type="ARBA" id="ARBA00023277"/>
    </source>
</evidence>
<feature type="site" description="Important for catalytic activity, responsible for pKa modulation of the active site Glu and correct orientation of both the proton donor and substrate" evidence="7">
    <location>
        <position position="152"/>
    </location>
</feature>
<evidence type="ECO:0000256" key="7">
    <source>
        <dbReference type="PIRSR" id="PIRSR606710-2"/>
    </source>
</evidence>
<evidence type="ECO:0000313" key="10">
    <source>
        <dbReference type="EMBL" id="PWK79074.1"/>
    </source>
</evidence>
<keyword evidence="3 8" id="KW-0378">Hydrolase</keyword>
<feature type="active site" description="Proton acceptor" evidence="6">
    <location>
        <position position="36"/>
    </location>
</feature>
<dbReference type="PANTHER" id="PTHR43772">
    <property type="entry name" value="ENDO-1,4-BETA-XYLANASE"/>
    <property type="match status" value="1"/>
</dbReference>
<evidence type="ECO:0000256" key="5">
    <source>
        <dbReference type="ARBA" id="ARBA00023295"/>
    </source>
</evidence>
<dbReference type="Gene3D" id="2.115.10.20">
    <property type="entry name" value="Glycosyl hydrolase domain, family 43"/>
    <property type="match status" value="1"/>
</dbReference>
<evidence type="ECO:0000256" key="6">
    <source>
        <dbReference type="PIRSR" id="PIRSR606710-1"/>
    </source>
</evidence>
<dbReference type="Pfam" id="PF04616">
    <property type="entry name" value="Glyco_hydro_43"/>
    <property type="match status" value="1"/>
</dbReference>
<keyword evidence="2" id="KW-0858">Xylan degradation</keyword>
<dbReference type="InterPro" id="IPR052176">
    <property type="entry name" value="Glycosyl_Hydrlase_43_Enz"/>
</dbReference>
<dbReference type="RefSeq" id="WP_109607305.1">
    <property type="nucleotide sequence ID" value="NZ_QGHA01000002.1"/>
</dbReference>
<dbReference type="GO" id="GO:0004553">
    <property type="term" value="F:hydrolase activity, hydrolyzing O-glycosyl compounds"/>
    <property type="evidence" value="ECO:0007669"/>
    <property type="project" value="InterPro"/>
</dbReference>
<evidence type="ECO:0000256" key="8">
    <source>
        <dbReference type="RuleBase" id="RU361187"/>
    </source>
</evidence>
<protein>
    <submittedName>
        <fullName evidence="10">Glycosyl hydrolase family 43</fullName>
    </submittedName>
</protein>
<dbReference type="Proteomes" id="UP000245678">
    <property type="component" value="Unassembled WGS sequence"/>
</dbReference>
<dbReference type="GO" id="GO:0045493">
    <property type="term" value="P:xylan catabolic process"/>
    <property type="evidence" value="ECO:0007669"/>
    <property type="project" value="UniProtKB-KW"/>
</dbReference>
<gene>
    <name evidence="10" type="ORF">LX99_01530</name>
</gene>
<comment type="caution">
    <text evidence="10">The sequence shown here is derived from an EMBL/GenBank/DDBJ whole genome shotgun (WGS) entry which is preliminary data.</text>
</comment>
<feature type="signal peptide" evidence="9">
    <location>
        <begin position="1"/>
        <end position="20"/>
    </location>
</feature>
<evidence type="ECO:0000256" key="3">
    <source>
        <dbReference type="ARBA" id="ARBA00022801"/>
    </source>
</evidence>
<feature type="active site" description="Proton donor" evidence="6">
    <location>
        <position position="204"/>
    </location>
</feature>
<comment type="similarity">
    <text evidence="1 8">Belongs to the glycosyl hydrolase 43 family.</text>
</comment>
<sequence>MIQRLLSLFILLLCCQALQAQKQMVHNPITGGYFADPTIVKDKGHYFIYATIDPWGAKELAVLETTDFIKFTRHHINWPTKQACTSKTSLDEMVWAPSVVRGKDNKFYMYVAVGGEVWGGVSNTPLGPWKNLKKDNSPMVKSTDYPNVHNIDPDCFIDDDGAAYLYWGSGYNWINGHCMAVKLKSDMVSFDGKPQDITTPHFFEGAHMVKRNRTYYLMFSEGKAIDASYQVGYAKGSSPLGPFKENDHRVILSSSADSTVIGPGHHTTFINKGQRYILYHRIFPQKESFVLRQLCLDSLNFDTNGDIKKVSTKGVQKFN</sequence>
<organism evidence="10 11">
    <name type="scientific">Mucilaginibacter oryzae</name>
    <dbReference type="NCBI Taxonomy" id="468058"/>
    <lineage>
        <taxon>Bacteria</taxon>
        <taxon>Pseudomonadati</taxon>
        <taxon>Bacteroidota</taxon>
        <taxon>Sphingobacteriia</taxon>
        <taxon>Sphingobacteriales</taxon>
        <taxon>Sphingobacteriaceae</taxon>
        <taxon>Mucilaginibacter</taxon>
    </lineage>
</organism>
<evidence type="ECO:0000313" key="11">
    <source>
        <dbReference type="Proteomes" id="UP000245678"/>
    </source>
</evidence>